<evidence type="ECO:0000256" key="2">
    <source>
        <dbReference type="ARBA" id="ARBA00047806"/>
    </source>
</evidence>
<comment type="catalytic activity">
    <reaction evidence="3 4">
        <text>[thioredoxin]-disulfide + L-methionine + H2O = L-methionine (S)-S-oxide + [thioredoxin]-dithiol</text>
        <dbReference type="Rhea" id="RHEA:19993"/>
        <dbReference type="Rhea" id="RHEA-COMP:10698"/>
        <dbReference type="Rhea" id="RHEA-COMP:10700"/>
        <dbReference type="ChEBI" id="CHEBI:15377"/>
        <dbReference type="ChEBI" id="CHEBI:29950"/>
        <dbReference type="ChEBI" id="CHEBI:50058"/>
        <dbReference type="ChEBI" id="CHEBI:57844"/>
        <dbReference type="ChEBI" id="CHEBI:58772"/>
        <dbReference type="EC" id="1.8.4.11"/>
    </reaction>
</comment>
<comment type="caution">
    <text evidence="6">The sequence shown here is derived from an EMBL/GenBank/DDBJ whole genome shotgun (WGS) entry which is preliminary data.</text>
</comment>
<comment type="function">
    <text evidence="4">Has an important function as a repair enzyme for proteins that have been inactivated by oxidation. Catalyzes the reversible oxidation-reduction of methionine sulfoxide in proteins to methionine.</text>
</comment>
<reference evidence="6" key="1">
    <citation type="journal article" date="2020" name="mSystems">
        <title>Genome- and Community-Level Interaction Insights into Carbon Utilization and Element Cycling Functions of Hydrothermarchaeota in Hydrothermal Sediment.</title>
        <authorList>
            <person name="Zhou Z."/>
            <person name="Liu Y."/>
            <person name="Xu W."/>
            <person name="Pan J."/>
            <person name="Luo Z.H."/>
            <person name="Li M."/>
        </authorList>
    </citation>
    <scope>NUCLEOTIDE SEQUENCE [LARGE SCALE GENOMIC DNA]</scope>
    <source>
        <strain evidence="6">SpSt-488</strain>
    </source>
</reference>
<dbReference type="PANTHER" id="PTHR43774">
    <property type="entry name" value="PEPTIDE METHIONINE SULFOXIDE REDUCTASE"/>
    <property type="match status" value="1"/>
</dbReference>
<dbReference type="HAMAP" id="MF_01401">
    <property type="entry name" value="MsrA"/>
    <property type="match status" value="1"/>
</dbReference>
<feature type="domain" description="Peptide methionine sulphoxide reductase MsrA" evidence="5">
    <location>
        <begin position="34"/>
        <end position="184"/>
    </location>
</feature>
<dbReference type="EMBL" id="DSUT01000069">
    <property type="protein sequence ID" value="HGK27993.1"/>
    <property type="molecule type" value="Genomic_DNA"/>
</dbReference>
<dbReference type="Gene3D" id="3.30.1060.10">
    <property type="entry name" value="Peptide methionine sulphoxide reductase MsrA"/>
    <property type="match status" value="1"/>
</dbReference>
<accession>A0A7C4CB21</accession>
<gene>
    <name evidence="4 6" type="primary">msrA</name>
    <name evidence="6" type="ORF">ENS41_03470</name>
</gene>
<dbReference type="PANTHER" id="PTHR43774:SF1">
    <property type="entry name" value="PEPTIDE METHIONINE SULFOXIDE REDUCTASE MSRA 2"/>
    <property type="match status" value="1"/>
</dbReference>
<keyword evidence="1 4" id="KW-0560">Oxidoreductase</keyword>
<evidence type="ECO:0000256" key="3">
    <source>
        <dbReference type="ARBA" id="ARBA00048782"/>
    </source>
</evidence>
<comment type="similarity">
    <text evidence="4">Belongs to the MsrA Met sulfoxide reductase family.</text>
</comment>
<dbReference type="AlphaFoldDB" id="A0A7C4CB21"/>
<feature type="active site" evidence="4">
    <location>
        <position position="40"/>
    </location>
</feature>
<evidence type="ECO:0000256" key="1">
    <source>
        <dbReference type="ARBA" id="ARBA00023002"/>
    </source>
</evidence>
<dbReference type="InterPro" id="IPR036509">
    <property type="entry name" value="Met_Sox_Rdtase_MsrA_sf"/>
</dbReference>
<dbReference type="SUPFAM" id="SSF55068">
    <property type="entry name" value="Peptide methionine sulfoxide reductase"/>
    <property type="match status" value="1"/>
</dbReference>
<evidence type="ECO:0000256" key="4">
    <source>
        <dbReference type="HAMAP-Rule" id="MF_01401"/>
    </source>
</evidence>
<evidence type="ECO:0000259" key="5">
    <source>
        <dbReference type="Pfam" id="PF01625"/>
    </source>
</evidence>
<name>A0A7C4CB21_UNCW3</name>
<organism evidence="6">
    <name type="scientific">candidate division WOR-3 bacterium</name>
    <dbReference type="NCBI Taxonomy" id="2052148"/>
    <lineage>
        <taxon>Bacteria</taxon>
        <taxon>Bacteria division WOR-3</taxon>
    </lineage>
</organism>
<dbReference type="EC" id="1.8.4.11" evidence="4"/>
<sequence length="188" mass="21067">MDSAGLLLLATVLLTCAQPEPATGEETEVSTENATFAAGCFWGVEHHFRQLKGVINTTVGYTGGQTENPTYKEVCTNTTGHAEAVLVEFDPAVTTYERLLEEFWNIHDPTQLNRQGPDIGSQYRSAIFYHTPEQQTAALAAKKRLQESGRFPRPIVTEVVPAARFWPAEEYHQRYYEKHGVQGCNIRH</sequence>
<evidence type="ECO:0000313" key="6">
    <source>
        <dbReference type="EMBL" id="HGK27993.1"/>
    </source>
</evidence>
<dbReference type="NCBIfam" id="TIGR00401">
    <property type="entry name" value="msrA"/>
    <property type="match status" value="1"/>
</dbReference>
<proteinExistence type="inferred from homology"/>
<comment type="catalytic activity">
    <reaction evidence="2 4">
        <text>L-methionyl-[protein] + [thioredoxin]-disulfide + H2O = L-methionyl-(S)-S-oxide-[protein] + [thioredoxin]-dithiol</text>
        <dbReference type="Rhea" id="RHEA:14217"/>
        <dbReference type="Rhea" id="RHEA-COMP:10698"/>
        <dbReference type="Rhea" id="RHEA-COMP:10700"/>
        <dbReference type="Rhea" id="RHEA-COMP:12313"/>
        <dbReference type="Rhea" id="RHEA-COMP:12315"/>
        <dbReference type="ChEBI" id="CHEBI:15377"/>
        <dbReference type="ChEBI" id="CHEBI:16044"/>
        <dbReference type="ChEBI" id="CHEBI:29950"/>
        <dbReference type="ChEBI" id="CHEBI:44120"/>
        <dbReference type="ChEBI" id="CHEBI:50058"/>
        <dbReference type="EC" id="1.8.4.11"/>
    </reaction>
</comment>
<protein>
    <recommendedName>
        <fullName evidence="4">Peptide methionine sulfoxide reductase MsrA</fullName>
        <shortName evidence="4">Protein-methionine-S-oxide reductase</shortName>
        <ecNumber evidence="4">1.8.4.11</ecNumber>
    </recommendedName>
    <alternativeName>
        <fullName evidence="4">Peptide-methionine (S)-S-oxide reductase</fullName>
        <shortName evidence="4">Peptide Met(O) reductase</shortName>
    </alternativeName>
</protein>
<dbReference type="InterPro" id="IPR002569">
    <property type="entry name" value="Met_Sox_Rdtase_MsrA_dom"/>
</dbReference>
<dbReference type="Pfam" id="PF01625">
    <property type="entry name" value="PMSR"/>
    <property type="match status" value="1"/>
</dbReference>
<dbReference type="GO" id="GO:0008113">
    <property type="term" value="F:peptide-methionine (S)-S-oxide reductase activity"/>
    <property type="evidence" value="ECO:0007669"/>
    <property type="project" value="UniProtKB-UniRule"/>
</dbReference>